<organism evidence="5 6">
    <name type="scientific">Alkalispirochaeta sphaeroplastigenens</name>
    <dbReference type="NCBI Taxonomy" id="1187066"/>
    <lineage>
        <taxon>Bacteria</taxon>
        <taxon>Pseudomonadati</taxon>
        <taxon>Spirochaetota</taxon>
        <taxon>Spirochaetia</taxon>
        <taxon>Spirochaetales</taxon>
        <taxon>Spirochaetaceae</taxon>
        <taxon>Alkalispirochaeta</taxon>
    </lineage>
</organism>
<dbReference type="PANTHER" id="PTHR43201">
    <property type="entry name" value="ACYL-COA SYNTHETASE"/>
    <property type="match status" value="1"/>
</dbReference>
<comment type="similarity">
    <text evidence="1">Belongs to the ATP-dependent AMP-binding enzyme family.</text>
</comment>
<dbReference type="InterPro" id="IPR042099">
    <property type="entry name" value="ANL_N_sf"/>
</dbReference>
<protein>
    <submittedName>
        <fullName evidence="5">Uncharacterized protein</fullName>
    </submittedName>
</protein>
<dbReference type="InterPro" id="IPR020845">
    <property type="entry name" value="AMP-binding_CS"/>
</dbReference>
<evidence type="ECO:0000256" key="2">
    <source>
        <dbReference type="ARBA" id="ARBA00022598"/>
    </source>
</evidence>
<keyword evidence="6" id="KW-1185">Reference proteome</keyword>
<evidence type="ECO:0000259" key="3">
    <source>
        <dbReference type="Pfam" id="PF00501"/>
    </source>
</evidence>
<feature type="domain" description="AMP-dependent synthetase/ligase" evidence="3">
    <location>
        <begin position="16"/>
        <end position="389"/>
    </location>
</feature>
<reference evidence="6" key="1">
    <citation type="submission" date="2015-12" db="EMBL/GenBank/DDBJ databases">
        <authorList>
            <person name="Lodha T.D."/>
            <person name="Chintalapati S."/>
            <person name="Chintalapati V.R."/>
            <person name="Sravanthi T."/>
        </authorList>
    </citation>
    <scope>NUCLEOTIDE SEQUENCE [LARGE SCALE GENOMIC DNA]</scope>
    <source>
        <strain evidence="6">JC133</strain>
    </source>
</reference>
<evidence type="ECO:0000313" key="5">
    <source>
        <dbReference type="EMBL" id="POR03083.1"/>
    </source>
</evidence>
<dbReference type="AlphaFoldDB" id="A0A2S4JUC0"/>
<evidence type="ECO:0000256" key="1">
    <source>
        <dbReference type="ARBA" id="ARBA00006432"/>
    </source>
</evidence>
<evidence type="ECO:0000313" key="6">
    <source>
        <dbReference type="Proteomes" id="UP000237350"/>
    </source>
</evidence>
<dbReference type="Pfam" id="PF00501">
    <property type="entry name" value="AMP-binding"/>
    <property type="match status" value="1"/>
</dbReference>
<dbReference type="SUPFAM" id="SSF56801">
    <property type="entry name" value="Acetyl-CoA synthetase-like"/>
    <property type="match status" value="1"/>
</dbReference>
<dbReference type="EMBL" id="LPWH01000055">
    <property type="protein sequence ID" value="POR03083.1"/>
    <property type="molecule type" value="Genomic_DNA"/>
</dbReference>
<proteinExistence type="inferred from homology"/>
<dbReference type="GO" id="GO:0006631">
    <property type="term" value="P:fatty acid metabolic process"/>
    <property type="evidence" value="ECO:0007669"/>
    <property type="project" value="TreeGrafter"/>
</dbReference>
<dbReference type="Proteomes" id="UP000237350">
    <property type="component" value="Unassembled WGS sequence"/>
</dbReference>
<dbReference type="InterPro" id="IPR045851">
    <property type="entry name" value="AMP-bd_C_sf"/>
</dbReference>
<feature type="domain" description="AMP-binding enzyme C-terminal" evidence="4">
    <location>
        <begin position="440"/>
        <end position="515"/>
    </location>
</feature>
<dbReference type="OrthoDB" id="311554at2"/>
<evidence type="ECO:0000259" key="4">
    <source>
        <dbReference type="Pfam" id="PF13193"/>
    </source>
</evidence>
<dbReference type="GO" id="GO:0031956">
    <property type="term" value="F:medium-chain fatty acid-CoA ligase activity"/>
    <property type="evidence" value="ECO:0007669"/>
    <property type="project" value="TreeGrafter"/>
</dbReference>
<dbReference type="Gene3D" id="3.40.50.12780">
    <property type="entry name" value="N-terminal domain of ligase-like"/>
    <property type="match status" value="1"/>
</dbReference>
<dbReference type="InterPro" id="IPR000873">
    <property type="entry name" value="AMP-dep_synth/lig_dom"/>
</dbReference>
<dbReference type="PROSITE" id="PS00455">
    <property type="entry name" value="AMP_BINDING"/>
    <property type="match status" value="1"/>
</dbReference>
<name>A0A2S4JUC0_9SPIO</name>
<dbReference type="Gene3D" id="3.30.300.30">
    <property type="match status" value="1"/>
</dbReference>
<keyword evidence="2" id="KW-0436">Ligase</keyword>
<dbReference type="InterPro" id="IPR025110">
    <property type="entry name" value="AMP-bd_C"/>
</dbReference>
<dbReference type="PANTHER" id="PTHR43201:SF5">
    <property type="entry name" value="MEDIUM-CHAIN ACYL-COA LIGASE ACSF2, MITOCHONDRIAL"/>
    <property type="match status" value="1"/>
</dbReference>
<sequence length="536" mass="59051">MIPLEDINLGEFISRATRRYSSLCAVHCDGRYWSYADLGERSDRIASGLLARGVRPGDHVGILAEDQPDTLFFFCAVMKVGAVAVMLCTSLQAKELEDLLRLSDVNYLALGEGYKDVDFLSLFEDLGPLPSLSHVFYLGKKPCRIPSLVSLDSLIQAGQEDQLEDGAVGDRGRVDPRSTASILFTSGTSSRPKAVMSSHFSRVNNAIQQASDMGLTWGDRICVALPMFHCFSLSVNILAAFSVGASLHFPSGRRTLAILETLQKNRCTVLNAVPTLFHALISRQDFHEFDLSALRLGLIGGALYSPELFMEIEEQMGMTLLSSLGQTECTAGLTICRPDEPRDVRATTVGKFMDHLEGRVIDPATGLDRDRGESGEILVRGYLAMQGYYKQPEETQAVLDPEGWVHTGDCGYLDDQGYLHLTGRLKDLIIRGGENISPAELEWVIGQDHRVADVRIIGVPDDHYGEELAACLVLREGQSLDADELRGLVRSQLASFKVPRFVFYFDEFPKTPVGKIRTGELRRRVLAQLLSTAGTT</sequence>
<dbReference type="RefSeq" id="WP_103679921.1">
    <property type="nucleotide sequence ID" value="NZ_LPWH01000055.1"/>
</dbReference>
<accession>A0A2S4JUC0</accession>
<gene>
    <name evidence="5" type="ORF">AU468_05885</name>
</gene>
<comment type="caution">
    <text evidence="5">The sequence shown here is derived from an EMBL/GenBank/DDBJ whole genome shotgun (WGS) entry which is preliminary data.</text>
</comment>
<dbReference type="Pfam" id="PF13193">
    <property type="entry name" value="AMP-binding_C"/>
    <property type="match status" value="1"/>
</dbReference>